<protein>
    <submittedName>
        <fullName evidence="1">Uncharacterized protein</fullName>
    </submittedName>
</protein>
<dbReference type="EMBL" id="JAWWNJ010000036">
    <property type="protein sequence ID" value="KAK7023356.1"/>
    <property type="molecule type" value="Genomic_DNA"/>
</dbReference>
<keyword evidence="2" id="KW-1185">Reference proteome</keyword>
<dbReference type="AlphaFoldDB" id="A0AAW0BEP3"/>
<dbReference type="Proteomes" id="UP001362999">
    <property type="component" value="Unassembled WGS sequence"/>
</dbReference>
<reference evidence="1 2" key="1">
    <citation type="journal article" date="2024" name="J Genomics">
        <title>Draft genome sequencing and assembly of Favolaschia claudopus CIRM-BRFM 2984 isolated from oak limbs.</title>
        <authorList>
            <person name="Navarro D."/>
            <person name="Drula E."/>
            <person name="Chaduli D."/>
            <person name="Cazenave R."/>
            <person name="Ahrendt S."/>
            <person name="Wang J."/>
            <person name="Lipzen A."/>
            <person name="Daum C."/>
            <person name="Barry K."/>
            <person name="Grigoriev I.V."/>
            <person name="Favel A."/>
            <person name="Rosso M.N."/>
            <person name="Martin F."/>
        </authorList>
    </citation>
    <scope>NUCLEOTIDE SEQUENCE [LARGE SCALE GENOMIC DNA]</scope>
    <source>
        <strain evidence="1 2">CIRM-BRFM 2984</strain>
    </source>
</reference>
<gene>
    <name evidence="1" type="ORF">R3P38DRAFT_3195456</name>
</gene>
<comment type="caution">
    <text evidence="1">The sequence shown here is derived from an EMBL/GenBank/DDBJ whole genome shotgun (WGS) entry which is preliminary data.</text>
</comment>
<organism evidence="1 2">
    <name type="scientific">Favolaschia claudopus</name>
    <dbReference type="NCBI Taxonomy" id="2862362"/>
    <lineage>
        <taxon>Eukaryota</taxon>
        <taxon>Fungi</taxon>
        <taxon>Dikarya</taxon>
        <taxon>Basidiomycota</taxon>
        <taxon>Agaricomycotina</taxon>
        <taxon>Agaricomycetes</taxon>
        <taxon>Agaricomycetidae</taxon>
        <taxon>Agaricales</taxon>
        <taxon>Marasmiineae</taxon>
        <taxon>Mycenaceae</taxon>
        <taxon>Favolaschia</taxon>
    </lineage>
</organism>
<sequence length="232" mass="26469">MFAVVVPQHHVRLTVNSKSTLNECIVRWEYMPKVWDSHYFMGCGLSRRPEPTLSGRLLLPGCTVPSPGNTNTVGVNKREPLNLDIVTLLSPKEHIENRKVYTDLEEITTEKPRLWESGDDLNESPDLSHRGRAKVDALRRALRTEVLARKDQKGFWNFVRNDTDPRTRKAKVSLTELSAVFERLDFPATMPESCNSDGVAFNSHMARELATAVAFKFDSGVLYTREIRDREK</sequence>
<proteinExistence type="predicted"/>
<evidence type="ECO:0000313" key="2">
    <source>
        <dbReference type="Proteomes" id="UP001362999"/>
    </source>
</evidence>
<accession>A0AAW0BEP3</accession>
<name>A0AAW0BEP3_9AGAR</name>
<evidence type="ECO:0000313" key="1">
    <source>
        <dbReference type="EMBL" id="KAK7023356.1"/>
    </source>
</evidence>